<keyword evidence="2" id="KW-1185">Reference proteome</keyword>
<accession>A0ABD5PIA3</accession>
<dbReference type="EMBL" id="JBHSDS010000017">
    <property type="protein sequence ID" value="MFC4360626.1"/>
    <property type="molecule type" value="Genomic_DNA"/>
</dbReference>
<dbReference type="AlphaFoldDB" id="A0ABD5PIA3"/>
<organism evidence="1 2">
    <name type="scientific">Halobium salinum</name>
    <dbReference type="NCBI Taxonomy" id="1364940"/>
    <lineage>
        <taxon>Archaea</taxon>
        <taxon>Methanobacteriati</taxon>
        <taxon>Methanobacteriota</taxon>
        <taxon>Stenosarchaea group</taxon>
        <taxon>Halobacteria</taxon>
        <taxon>Halobacteriales</taxon>
        <taxon>Haloferacaceae</taxon>
        <taxon>Halobium</taxon>
    </lineage>
</organism>
<reference evidence="1 2" key="1">
    <citation type="journal article" date="2019" name="Int. J. Syst. Evol. Microbiol.">
        <title>The Global Catalogue of Microorganisms (GCM) 10K type strain sequencing project: providing services to taxonomists for standard genome sequencing and annotation.</title>
        <authorList>
            <consortium name="The Broad Institute Genomics Platform"/>
            <consortium name="The Broad Institute Genome Sequencing Center for Infectious Disease"/>
            <person name="Wu L."/>
            <person name="Ma J."/>
        </authorList>
    </citation>
    <scope>NUCLEOTIDE SEQUENCE [LARGE SCALE GENOMIC DNA]</scope>
    <source>
        <strain evidence="1 2">CGMCC 1.12553</strain>
    </source>
</reference>
<protein>
    <submittedName>
        <fullName evidence="1">Uncharacterized protein</fullName>
    </submittedName>
</protein>
<gene>
    <name evidence="1" type="ORF">ACFO0N_22020</name>
</gene>
<name>A0ABD5PIA3_9EURY</name>
<comment type="caution">
    <text evidence="1">The sequence shown here is derived from an EMBL/GenBank/DDBJ whole genome shotgun (WGS) entry which is preliminary data.</text>
</comment>
<evidence type="ECO:0000313" key="1">
    <source>
        <dbReference type="EMBL" id="MFC4360626.1"/>
    </source>
</evidence>
<dbReference type="Proteomes" id="UP001595921">
    <property type="component" value="Unassembled WGS sequence"/>
</dbReference>
<sequence>MVDVAEGDADPAMKLTEAGTLLVGIADAEAVVYEKLEAAV</sequence>
<proteinExistence type="predicted"/>
<dbReference type="RefSeq" id="WP_267621001.1">
    <property type="nucleotide sequence ID" value="NZ_JAODIW010000005.1"/>
</dbReference>
<evidence type="ECO:0000313" key="2">
    <source>
        <dbReference type="Proteomes" id="UP001595921"/>
    </source>
</evidence>